<feature type="transmembrane region" description="Helical" evidence="1">
    <location>
        <begin position="6"/>
        <end position="30"/>
    </location>
</feature>
<evidence type="ECO:0000313" key="3">
    <source>
        <dbReference type="Proteomes" id="UP001058514"/>
    </source>
</evidence>
<evidence type="ECO:0000256" key="1">
    <source>
        <dbReference type="SAM" id="Phobius"/>
    </source>
</evidence>
<protein>
    <recommendedName>
        <fullName evidence="4">DUF4149 domain-containing protein</fullName>
    </recommendedName>
</protein>
<keyword evidence="1" id="KW-0812">Transmembrane</keyword>
<evidence type="ECO:0008006" key="4">
    <source>
        <dbReference type="Google" id="ProtNLM"/>
    </source>
</evidence>
<evidence type="ECO:0000313" key="2">
    <source>
        <dbReference type="EMBL" id="UWQ40526.1"/>
    </source>
</evidence>
<dbReference type="Proteomes" id="UP001058514">
    <property type="component" value="Chromosome"/>
</dbReference>
<sequence length="140" mass="15194">MSFLGIALKLSGFIFIVFLVWLFLTWSALLRLPAGHGKWSEGSAGRAVRKSYPFAAAGIALMVLAMGWLVVDGAVEAWQFHALTSVGLLTSALALWIIGNGLWRAREGKGESLRTEKLKVIAQSLGLTVLGLLLKRMDLL</sequence>
<feature type="transmembrane region" description="Helical" evidence="1">
    <location>
        <begin position="77"/>
        <end position="98"/>
    </location>
</feature>
<dbReference type="EMBL" id="CP081051">
    <property type="protein sequence ID" value="UWQ40526.1"/>
    <property type="molecule type" value="Genomic_DNA"/>
</dbReference>
<gene>
    <name evidence="2" type="ORF">K3718_13305</name>
</gene>
<feature type="transmembrane region" description="Helical" evidence="1">
    <location>
        <begin position="51"/>
        <end position="71"/>
    </location>
</feature>
<organism evidence="2 3">
    <name type="scientific">Leisingera aquaemixtae</name>
    <dbReference type="NCBI Taxonomy" id="1396826"/>
    <lineage>
        <taxon>Bacteria</taxon>
        <taxon>Pseudomonadati</taxon>
        <taxon>Pseudomonadota</taxon>
        <taxon>Alphaproteobacteria</taxon>
        <taxon>Rhodobacterales</taxon>
        <taxon>Roseobacteraceae</taxon>
        <taxon>Leisingera</taxon>
    </lineage>
</organism>
<name>A0ABY5WGE7_9RHOB</name>
<dbReference type="RefSeq" id="WP_259963866.1">
    <property type="nucleotide sequence ID" value="NZ_CP081051.1"/>
</dbReference>
<proteinExistence type="predicted"/>
<keyword evidence="3" id="KW-1185">Reference proteome</keyword>
<reference evidence="2" key="1">
    <citation type="submission" date="2021-08" db="EMBL/GenBank/DDBJ databases">
        <authorList>
            <person name="Nwanade C."/>
            <person name="Wang M."/>
            <person name="Masoudi A."/>
            <person name="Yu Z."/>
            <person name="Liu J."/>
        </authorList>
    </citation>
    <scope>NUCLEOTIDE SEQUENCE</scope>
    <source>
        <strain evidence="2">S166</strain>
    </source>
</reference>
<keyword evidence="1" id="KW-0472">Membrane</keyword>
<accession>A0ABY5WGE7</accession>
<keyword evidence="1" id="KW-1133">Transmembrane helix</keyword>